<proteinExistence type="predicted"/>
<gene>
    <name evidence="3" type="ORF">RZN05_01275</name>
</gene>
<accession>A0ABU3Y2J9</accession>
<feature type="signal peptide" evidence="2">
    <location>
        <begin position="1"/>
        <end position="20"/>
    </location>
</feature>
<dbReference type="PROSITE" id="PS51257">
    <property type="entry name" value="PROKAR_LIPOPROTEIN"/>
    <property type="match status" value="1"/>
</dbReference>
<protein>
    <recommendedName>
        <fullName evidence="5">Lipoprotein</fullName>
    </recommendedName>
</protein>
<feature type="region of interest" description="Disordered" evidence="1">
    <location>
        <begin position="54"/>
        <end position="83"/>
    </location>
</feature>
<name>A0ABU3Y2J9_9SPHN</name>
<sequence>MIASRLPLSATIAAALFALAGCSQPAETGGNVAAAEPQPSVAAGNAVEVEAPAAAPVAPPVPTPSPSEAAEGETVGGDGSQIRLSPLTEKDIAGAALAGELACSFGQGRDTLLLAKGDVASKERAWGVIKVGGYVERVSAPGGFDGMLKGGTFAGKGTTLRLALTGPAAGGGESPPRPATLTYLRADGASRVFRGTWTCGP</sequence>
<evidence type="ECO:0008006" key="5">
    <source>
        <dbReference type="Google" id="ProtNLM"/>
    </source>
</evidence>
<evidence type="ECO:0000313" key="4">
    <source>
        <dbReference type="Proteomes" id="UP001273531"/>
    </source>
</evidence>
<keyword evidence="4" id="KW-1185">Reference proteome</keyword>
<keyword evidence="2" id="KW-0732">Signal</keyword>
<dbReference type="EMBL" id="JAWJEJ010000001">
    <property type="protein sequence ID" value="MDV3455598.1"/>
    <property type="molecule type" value="Genomic_DNA"/>
</dbReference>
<feature type="chain" id="PRO_5046354085" description="Lipoprotein" evidence="2">
    <location>
        <begin position="21"/>
        <end position="201"/>
    </location>
</feature>
<dbReference type="Proteomes" id="UP001273531">
    <property type="component" value="Unassembled WGS sequence"/>
</dbReference>
<evidence type="ECO:0000256" key="1">
    <source>
        <dbReference type="SAM" id="MobiDB-lite"/>
    </source>
</evidence>
<reference evidence="3 4" key="1">
    <citation type="submission" date="2023-10" db="EMBL/GenBank/DDBJ databases">
        <title>Sphingomonas sp. HF-S4 16S ribosomal RNA gene Genome sequencing and assembly.</title>
        <authorList>
            <person name="Lee H."/>
        </authorList>
    </citation>
    <scope>NUCLEOTIDE SEQUENCE [LARGE SCALE GENOMIC DNA]</scope>
    <source>
        <strain evidence="3 4">HF-S4</strain>
    </source>
</reference>
<organism evidence="3 4">
    <name type="scientific">Sphingomonas agrestis</name>
    <dbReference type="NCBI Taxonomy" id="3080540"/>
    <lineage>
        <taxon>Bacteria</taxon>
        <taxon>Pseudomonadati</taxon>
        <taxon>Pseudomonadota</taxon>
        <taxon>Alphaproteobacteria</taxon>
        <taxon>Sphingomonadales</taxon>
        <taxon>Sphingomonadaceae</taxon>
        <taxon>Sphingomonas</taxon>
    </lineage>
</organism>
<comment type="caution">
    <text evidence="3">The sequence shown here is derived from an EMBL/GenBank/DDBJ whole genome shotgun (WGS) entry which is preliminary data.</text>
</comment>
<evidence type="ECO:0000313" key="3">
    <source>
        <dbReference type="EMBL" id="MDV3455598.1"/>
    </source>
</evidence>
<evidence type="ECO:0000256" key="2">
    <source>
        <dbReference type="SAM" id="SignalP"/>
    </source>
</evidence>
<dbReference type="RefSeq" id="WP_317224816.1">
    <property type="nucleotide sequence ID" value="NZ_JAWJEJ010000001.1"/>
</dbReference>